<feature type="transmembrane region" description="Helical" evidence="12">
    <location>
        <begin position="674"/>
        <end position="695"/>
    </location>
</feature>
<dbReference type="CDD" id="cd16020">
    <property type="entry name" value="GPI_EPT_1"/>
    <property type="match status" value="1"/>
</dbReference>
<keyword evidence="10 12" id="KW-0472">Membrane</keyword>
<keyword evidence="9 12" id="KW-1133">Transmembrane helix</keyword>
<dbReference type="SUPFAM" id="SSF53649">
    <property type="entry name" value="Alkaline phosphatase-like"/>
    <property type="match status" value="1"/>
</dbReference>
<evidence type="ECO:0000256" key="1">
    <source>
        <dbReference type="ARBA" id="ARBA00004477"/>
    </source>
</evidence>
<dbReference type="EMBL" id="JANVFT010000119">
    <property type="protein sequence ID" value="KAJ4466046.1"/>
    <property type="molecule type" value="Genomic_DNA"/>
</dbReference>
<feature type="transmembrane region" description="Helical" evidence="12">
    <location>
        <begin position="745"/>
        <end position="763"/>
    </location>
</feature>
<keyword evidence="6 12" id="KW-0808">Transferase</keyword>
<evidence type="ECO:0000259" key="13">
    <source>
        <dbReference type="Pfam" id="PF00884"/>
    </source>
</evidence>
<keyword evidence="11" id="KW-0325">Glycoprotein</keyword>
<evidence type="ECO:0000256" key="7">
    <source>
        <dbReference type="ARBA" id="ARBA00022692"/>
    </source>
</evidence>
<reference evidence="15" key="1">
    <citation type="submission" date="2022-08" db="EMBL/GenBank/DDBJ databases">
        <title>A Global Phylogenomic Analysis of the Shiitake Genus Lentinula.</title>
        <authorList>
            <consortium name="DOE Joint Genome Institute"/>
            <person name="Sierra-Patev S."/>
            <person name="Min B."/>
            <person name="Naranjo-Ortiz M."/>
            <person name="Looney B."/>
            <person name="Konkel Z."/>
            <person name="Slot J.C."/>
            <person name="Sakamoto Y."/>
            <person name="Steenwyk J.L."/>
            <person name="Rokas A."/>
            <person name="Carro J."/>
            <person name="Camarero S."/>
            <person name="Ferreira P."/>
            <person name="Molpeceres G."/>
            <person name="Ruiz-Duenas F.J."/>
            <person name="Serrano A."/>
            <person name="Henrissat B."/>
            <person name="Drula E."/>
            <person name="Hughes K.W."/>
            <person name="Mata J.L."/>
            <person name="Ishikawa N.K."/>
            <person name="Vargas-Isla R."/>
            <person name="Ushijima S."/>
            <person name="Smith C.A."/>
            <person name="Ahrendt S."/>
            <person name="Andreopoulos W."/>
            <person name="He G."/>
            <person name="Labutti K."/>
            <person name="Lipzen A."/>
            <person name="Ng V."/>
            <person name="Riley R."/>
            <person name="Sandor L."/>
            <person name="Barry K."/>
            <person name="Martinez A.T."/>
            <person name="Xiao Y."/>
            <person name="Gibbons J.G."/>
            <person name="Terashima K."/>
            <person name="Grigoriev I.V."/>
            <person name="Hibbett D.S."/>
        </authorList>
    </citation>
    <scope>NUCLEOTIDE SEQUENCE</scope>
    <source>
        <strain evidence="15">RHP3577 ss4</strain>
    </source>
</reference>
<evidence type="ECO:0000256" key="5">
    <source>
        <dbReference type="ARBA" id="ARBA00022502"/>
    </source>
</evidence>
<dbReference type="InterPro" id="IPR000917">
    <property type="entry name" value="Sulfatase_N"/>
</dbReference>
<dbReference type="Gene3D" id="3.40.720.10">
    <property type="entry name" value="Alkaline Phosphatase, subunit A"/>
    <property type="match status" value="2"/>
</dbReference>
<evidence type="ECO:0000256" key="6">
    <source>
        <dbReference type="ARBA" id="ARBA00022679"/>
    </source>
</evidence>
<gene>
    <name evidence="15" type="ORF">C8R41DRAFT_857425</name>
</gene>
<proteinExistence type="inferred from homology"/>
<feature type="transmembrane region" description="Helical" evidence="12">
    <location>
        <begin position="849"/>
        <end position="868"/>
    </location>
</feature>
<comment type="pathway">
    <text evidence="2 12">Glycolipid biosynthesis; glycosylphosphatidylinositol-anchor biosynthesis.</text>
</comment>
<keyword evidence="5 12" id="KW-0337">GPI-anchor biosynthesis</keyword>
<feature type="transmembrane region" description="Helical" evidence="12">
    <location>
        <begin position="553"/>
        <end position="577"/>
    </location>
</feature>
<evidence type="ECO:0000256" key="11">
    <source>
        <dbReference type="ARBA" id="ARBA00023180"/>
    </source>
</evidence>
<feature type="transmembrane region" description="Helical" evidence="12">
    <location>
        <begin position="20"/>
        <end position="37"/>
    </location>
</feature>
<dbReference type="Pfam" id="PF00884">
    <property type="entry name" value="Sulfatase"/>
    <property type="match status" value="1"/>
</dbReference>
<comment type="subcellular location">
    <subcellularLocation>
        <location evidence="1 12">Endoplasmic reticulum membrane</location>
        <topology evidence="1 12">Multi-pass membrane protein</topology>
    </subcellularLocation>
</comment>
<feature type="transmembrane region" description="Helical" evidence="12">
    <location>
        <begin position="621"/>
        <end position="638"/>
    </location>
</feature>
<evidence type="ECO:0000256" key="10">
    <source>
        <dbReference type="ARBA" id="ARBA00023136"/>
    </source>
</evidence>
<feature type="domain" description="Sulfatase N-terminal" evidence="13">
    <location>
        <begin position="246"/>
        <end position="327"/>
    </location>
</feature>
<dbReference type="Pfam" id="PF04987">
    <property type="entry name" value="PigN"/>
    <property type="match status" value="1"/>
</dbReference>
<feature type="domain" description="GPI ethanolamine phosphate transferase 1 C-terminal" evidence="14">
    <location>
        <begin position="481"/>
        <end position="947"/>
    </location>
</feature>
<dbReference type="InterPro" id="IPR037671">
    <property type="entry name" value="PIGN_N"/>
</dbReference>
<comment type="function">
    <text evidence="12">Ethanolamine phosphate transferase involved in glycosylphosphatidylinositol-anchor biosynthesis. Transfers ethanolamine phosphate to the first alpha-1,4-linked mannose of the glycosylphosphatidylinositol precursor of GPI-anchor.</text>
</comment>
<evidence type="ECO:0000259" key="14">
    <source>
        <dbReference type="Pfam" id="PF04987"/>
    </source>
</evidence>
<dbReference type="PANTHER" id="PTHR12250:SF0">
    <property type="entry name" value="GPI ETHANOLAMINE PHOSPHATE TRANSFERASE 1"/>
    <property type="match status" value="1"/>
</dbReference>
<evidence type="ECO:0000313" key="15">
    <source>
        <dbReference type="EMBL" id="KAJ4466046.1"/>
    </source>
</evidence>
<dbReference type="PANTHER" id="PTHR12250">
    <property type="entry name" value="PHOSPHATIDYLINOSITOL GLYCAN, CLASS N"/>
    <property type="match status" value="1"/>
</dbReference>
<feature type="transmembrane region" description="Helical" evidence="12">
    <location>
        <begin position="923"/>
        <end position="943"/>
    </location>
</feature>
<keyword evidence="8 12" id="KW-0256">Endoplasmic reticulum</keyword>
<feature type="transmembrane region" description="Helical" evidence="12">
    <location>
        <begin position="492"/>
        <end position="514"/>
    </location>
</feature>
<evidence type="ECO:0000256" key="8">
    <source>
        <dbReference type="ARBA" id="ARBA00022824"/>
    </source>
</evidence>
<protein>
    <recommendedName>
        <fullName evidence="4 12">GPI ethanolamine phosphate transferase 1</fullName>
        <ecNumber evidence="12">2.-.-.-</ecNumber>
    </recommendedName>
</protein>
<sequence>MTTMEKEKARKPISLPSLNTLLLVGFVFHLIFIYSVFDCYFTSPVVHGMQAFNVSVNDKRLSKRVVLISADGLRADLLFESNGFRGALPSNDTEGIDVVAPYLRSIISNRGAYGVSHTRVPTESRPGHVAIIAGMYEDVSAVTKGWKVNPVEFDSVFNRSSGTWAFGSPDIVPMFTKSAQGRVREWCYDESEEDFTKDATALDFWVLERLRELLRDNSFSESLHQSGVVFFLHLLGLDTTGHSYRPFSREYMHNIQVVDRIVREVEAMIEEFYGHDGDTSFVFTADHGMSVIGNHGDGHSDNTRTPYIVWGKGLRGPLADTGFSSHDGYSEGWEFRSSSNELLYRRDIDQADLAPLMTALLGIYWPVNSVGVVPVDLLKPFEIDGVASEVRGDGNKRDGEWFKAQVKFVNAKVILEQYRVKHELKQTHKLFYTPFPSLSGDRYIRELGMLEEYIFSNSSESSIPEKVNHHSERLIADGLAGLHYLQTYERTLIRAMVSMAYTGWAAWAGSRVFFPLSSKRVGSHNIATVAIQFLSLAVLFGMSGMFWMEHAPWTYYLYLGFPVFFWNRVLSTLVTTITANPLPVSDLLRLNRGTIFKTVRNALLVTCALSCMVLGYTHRSIWSIGFVIIGVVWPLSQWDVKSRRSLGQKTWWWTISCLIAAVFPLLKVNKEENLGNIILGGLASLLVGGMILREIIILVPHPSDKKVVLVLVGAQSLLILVSLLVTRSSVLSLQAKEGLPKWCQATGWSVLVISLLVTFLPVLSIDATAPAAKQVLYLRYLLGLAPLFIILSLSDETLFFVSYTFVMGLWAEVERVVSRPRIVAEDVNGTRGGEEILSVYRFRADDLRIALFFLFFVQIAFFGTGNVASVSSFYLSPVYRLVPVFNPFFMSGLLVCKIITPYVILAIATAAVTHSLGLPPFSLFLVALCVTDGMTLIFFFNVTDTGSWLEIGQTISFFVITSLLTLWSGGICVLGEWLMRDVLRGKGEKAMSRGKSKTQ</sequence>
<feature type="transmembrane region" description="Helical" evidence="12">
    <location>
        <begin position="650"/>
        <end position="668"/>
    </location>
</feature>
<evidence type="ECO:0000256" key="4">
    <source>
        <dbReference type="ARBA" id="ARBA00020831"/>
    </source>
</evidence>
<feature type="transmembrane region" description="Helical" evidence="12">
    <location>
        <begin position="955"/>
        <end position="979"/>
    </location>
</feature>
<evidence type="ECO:0000313" key="16">
    <source>
        <dbReference type="Proteomes" id="UP001150217"/>
    </source>
</evidence>
<keyword evidence="16" id="KW-1185">Reference proteome</keyword>
<name>A0ABQ8UYN5_9AGAR</name>
<feature type="transmembrane region" description="Helical" evidence="12">
    <location>
        <begin position="707"/>
        <end position="725"/>
    </location>
</feature>
<evidence type="ECO:0000256" key="3">
    <source>
        <dbReference type="ARBA" id="ARBA00008400"/>
    </source>
</evidence>
<dbReference type="InterPro" id="IPR017852">
    <property type="entry name" value="GPI_EtnP_transferase_1_C"/>
</dbReference>
<accession>A0ABQ8UYN5</accession>
<feature type="transmembrane region" description="Helical" evidence="12">
    <location>
        <begin position="526"/>
        <end position="547"/>
    </location>
</feature>
<comment type="caution">
    <text evidence="15">The sequence shown here is derived from an EMBL/GenBank/DDBJ whole genome shotgun (WGS) entry which is preliminary data.</text>
</comment>
<dbReference type="EC" id="2.-.-.-" evidence="12"/>
<organism evidence="15 16">
    <name type="scientific">Lentinula lateritia</name>
    <dbReference type="NCBI Taxonomy" id="40482"/>
    <lineage>
        <taxon>Eukaryota</taxon>
        <taxon>Fungi</taxon>
        <taxon>Dikarya</taxon>
        <taxon>Basidiomycota</taxon>
        <taxon>Agaricomycotina</taxon>
        <taxon>Agaricomycetes</taxon>
        <taxon>Agaricomycetidae</taxon>
        <taxon>Agaricales</taxon>
        <taxon>Marasmiineae</taxon>
        <taxon>Omphalotaceae</taxon>
        <taxon>Lentinula</taxon>
    </lineage>
</organism>
<dbReference type="InterPro" id="IPR007070">
    <property type="entry name" value="GPI_EtnP_transferase_1"/>
</dbReference>
<dbReference type="InterPro" id="IPR017850">
    <property type="entry name" value="Alkaline_phosphatase_core_sf"/>
</dbReference>
<feature type="transmembrane region" description="Helical" evidence="12">
    <location>
        <begin position="888"/>
        <end position="911"/>
    </location>
</feature>
<dbReference type="Proteomes" id="UP001150217">
    <property type="component" value="Unassembled WGS sequence"/>
</dbReference>
<evidence type="ECO:0000256" key="2">
    <source>
        <dbReference type="ARBA" id="ARBA00004687"/>
    </source>
</evidence>
<keyword evidence="7 12" id="KW-0812">Transmembrane</keyword>
<evidence type="ECO:0000256" key="9">
    <source>
        <dbReference type="ARBA" id="ARBA00022989"/>
    </source>
</evidence>
<comment type="similarity">
    <text evidence="3 12">Belongs to the PIGG/PIGN/PIGO family. PIGN subfamily.</text>
</comment>
<evidence type="ECO:0000256" key="12">
    <source>
        <dbReference type="RuleBase" id="RU367138"/>
    </source>
</evidence>